<dbReference type="GO" id="GO:0046872">
    <property type="term" value="F:metal ion binding"/>
    <property type="evidence" value="ECO:0007669"/>
    <property type="project" value="UniProtKB-KW"/>
</dbReference>
<dbReference type="SUPFAM" id="SSF54826">
    <property type="entry name" value="Enolase N-terminal domain-like"/>
    <property type="match status" value="1"/>
</dbReference>
<evidence type="ECO:0000256" key="7">
    <source>
        <dbReference type="ARBA" id="ARBA00022723"/>
    </source>
</evidence>
<name>A0A0A2R940_MORMO</name>
<dbReference type="SFLD" id="SFLDF00007">
    <property type="entry name" value="methylaspartate_ammonia-lyase"/>
    <property type="match status" value="1"/>
</dbReference>
<dbReference type="Gene3D" id="3.20.20.120">
    <property type="entry name" value="Enolase-like C-terminal domain"/>
    <property type="match status" value="1"/>
</dbReference>
<dbReference type="GeneID" id="93361674"/>
<evidence type="ECO:0000256" key="1">
    <source>
        <dbReference type="ARBA" id="ARBA00000789"/>
    </source>
</evidence>
<proteinExistence type="inferred from homology"/>
<comment type="caution">
    <text evidence="16">The sequence shown here is derived from an EMBL/GenBank/DDBJ whole genome shotgun (WGS) entry which is preliminary data.</text>
</comment>
<dbReference type="EC" id="4.3.1.2" evidence="6"/>
<feature type="site" description="Transition state stabilizer" evidence="12">
    <location>
        <position position="194"/>
    </location>
</feature>
<dbReference type="InterPro" id="IPR022662">
    <property type="entry name" value="MeAsp_NH4-lyase_C"/>
</dbReference>
<evidence type="ECO:0000313" key="18">
    <source>
        <dbReference type="Proteomes" id="UP000650477"/>
    </source>
</evidence>
<accession>A0A0A2R940</accession>
<keyword evidence="9 16" id="KW-0456">Lyase</keyword>
<evidence type="ECO:0000256" key="6">
    <source>
        <dbReference type="ARBA" id="ARBA00012993"/>
    </source>
</evidence>
<dbReference type="InterPro" id="IPR029017">
    <property type="entry name" value="Enolase-like_N"/>
</dbReference>
<evidence type="ECO:0000256" key="12">
    <source>
        <dbReference type="PIRSR" id="PIRSR017107-3"/>
    </source>
</evidence>
<dbReference type="SFLD" id="SFLDG00151">
    <property type="entry name" value="methylaspartate_ammonia-lyase"/>
    <property type="match status" value="1"/>
</dbReference>
<dbReference type="GO" id="GO:0019553">
    <property type="term" value="P:L-glutamate catabolic process via L-citramalate"/>
    <property type="evidence" value="ECO:0007669"/>
    <property type="project" value="UniProtKB-UniPathway"/>
</dbReference>
<protein>
    <recommendedName>
        <fullName evidence="6">methylaspartate ammonia-lyase</fullName>
        <ecNumber evidence="6">4.3.1.2</ecNumber>
    </recommendedName>
</protein>
<evidence type="ECO:0000256" key="5">
    <source>
        <dbReference type="ARBA" id="ARBA00011738"/>
    </source>
</evidence>
<evidence type="ECO:0000256" key="4">
    <source>
        <dbReference type="ARBA" id="ARBA00009954"/>
    </source>
</evidence>
<dbReference type="EMBL" id="PKLF01000001">
    <property type="protein sequence ID" value="MBE8611095.1"/>
    <property type="molecule type" value="Genomic_DNA"/>
</dbReference>
<evidence type="ECO:0000259" key="14">
    <source>
        <dbReference type="Pfam" id="PF05034"/>
    </source>
</evidence>
<dbReference type="Pfam" id="PF05034">
    <property type="entry name" value="MAAL_N"/>
    <property type="match status" value="1"/>
</dbReference>
<dbReference type="SUPFAM" id="SSF51604">
    <property type="entry name" value="Enolase C-terminal domain-like"/>
    <property type="match status" value="1"/>
</dbReference>
<dbReference type="InterPro" id="IPR006395">
    <property type="entry name" value="Me_Asp_am_lyase"/>
</dbReference>
<dbReference type="OrthoDB" id="8630262at2"/>
<dbReference type="EMBL" id="JAPKIY010000009">
    <property type="protein sequence ID" value="MDS0897520.1"/>
    <property type="molecule type" value="Genomic_DNA"/>
</dbReference>
<evidence type="ECO:0000313" key="17">
    <source>
        <dbReference type="EMBL" id="MDS0897520.1"/>
    </source>
</evidence>
<keyword evidence="7 13" id="KW-0479">Metal-binding</keyword>
<dbReference type="InterPro" id="IPR022665">
    <property type="entry name" value="MeAsp_NH4-lyase_N"/>
</dbReference>
<reference evidence="16" key="1">
    <citation type="submission" date="2017-12" db="EMBL/GenBank/DDBJ databases">
        <title>Genome sequencing and analysis.</title>
        <authorList>
            <person name="Huang Y.-T."/>
        </authorList>
    </citation>
    <scope>NUCLEOTIDE SEQUENCE</scope>
    <source>
        <strain evidence="16">VGH116</strain>
    </source>
</reference>
<feature type="active site" description="Proton acceptor" evidence="10">
    <location>
        <position position="331"/>
    </location>
</feature>
<dbReference type="Pfam" id="PF07476">
    <property type="entry name" value="MAAL_C"/>
    <property type="match status" value="1"/>
</dbReference>
<comment type="similarity">
    <text evidence="4">Belongs to the methylaspartate ammonia-lyase family.</text>
</comment>
<dbReference type="UniPathway" id="UPA00561">
    <property type="reaction ID" value="UER00618"/>
</dbReference>
<feature type="domain" description="Methylaspartate ammonia-lyase N-terminal" evidence="14">
    <location>
        <begin position="1"/>
        <end position="158"/>
    </location>
</feature>
<comment type="cofactor">
    <cofactor evidence="2 13">
        <name>Mg(2+)</name>
        <dbReference type="ChEBI" id="CHEBI:18420"/>
    </cofactor>
</comment>
<evidence type="ECO:0000256" key="8">
    <source>
        <dbReference type="ARBA" id="ARBA00022842"/>
    </source>
</evidence>
<feature type="binding site" evidence="13">
    <location>
        <position position="273"/>
    </location>
    <ligand>
        <name>Mg(2+)</name>
        <dbReference type="ChEBI" id="CHEBI:18420"/>
    </ligand>
</feature>
<dbReference type="NCBIfam" id="TIGR01502">
    <property type="entry name" value="B_methylAsp_ase"/>
    <property type="match status" value="1"/>
</dbReference>
<reference evidence="17" key="2">
    <citation type="submission" date="2023-02" db="EMBL/GenBank/DDBJ databases">
        <title>Detection, antimicrobial susceptibility and genomic characterization of NDM-producing species of Morganellaceae, Yersiniaceae, and Enterobacteriaceae other than Klebsiella.</title>
        <authorList>
            <person name="Camargo C.H."/>
            <person name="Sacchi C.T."/>
            <person name="Campos K.R."/>
        </authorList>
    </citation>
    <scope>NUCLEOTIDE SEQUENCE</scope>
    <source>
        <strain evidence="17">1189_21</strain>
    </source>
</reference>
<feature type="binding site" evidence="11">
    <location>
        <position position="172"/>
    </location>
    <ligand>
        <name>(2S,3S)-3-methyl-L-aspartate</name>
        <dbReference type="ChEBI" id="CHEBI:58724"/>
    </ligand>
</feature>
<dbReference type="CDD" id="cd03314">
    <property type="entry name" value="MAL"/>
    <property type="match status" value="1"/>
</dbReference>
<organism evidence="16 18">
    <name type="scientific">Morganella morganii</name>
    <name type="common">Proteus morganii</name>
    <dbReference type="NCBI Taxonomy" id="582"/>
    <lineage>
        <taxon>Bacteria</taxon>
        <taxon>Pseudomonadati</taxon>
        <taxon>Pseudomonadota</taxon>
        <taxon>Gammaproteobacteria</taxon>
        <taxon>Enterobacterales</taxon>
        <taxon>Morganellaceae</taxon>
        <taxon>Morganella</taxon>
    </lineage>
</organism>
<dbReference type="Proteomes" id="UP000650477">
    <property type="component" value="Unassembled WGS sequence"/>
</dbReference>
<dbReference type="RefSeq" id="WP_004236123.1">
    <property type="nucleotide sequence ID" value="NZ_ABGYJJ040000001.1"/>
</dbReference>
<evidence type="ECO:0000256" key="2">
    <source>
        <dbReference type="ARBA" id="ARBA00001946"/>
    </source>
</evidence>
<evidence type="ECO:0000256" key="13">
    <source>
        <dbReference type="PIRSR" id="PIRSR017107-4"/>
    </source>
</evidence>
<evidence type="ECO:0000256" key="10">
    <source>
        <dbReference type="PIRSR" id="PIRSR017107-1"/>
    </source>
</evidence>
<keyword evidence="8 13" id="KW-0460">Magnesium</keyword>
<dbReference type="SFLD" id="SFLDS00001">
    <property type="entry name" value="Enolase"/>
    <property type="match status" value="1"/>
</dbReference>
<feature type="binding site" evidence="13">
    <location>
        <position position="238"/>
    </location>
    <ligand>
        <name>Mg(2+)</name>
        <dbReference type="ChEBI" id="CHEBI:18420"/>
    </ligand>
</feature>
<comment type="pathway">
    <text evidence="3">Amino-acid degradation; L-glutamate degradation via mesaconate pathway; acetate and pyruvate from L-glutamate: step 2/4.</text>
</comment>
<evidence type="ECO:0000313" key="16">
    <source>
        <dbReference type="EMBL" id="MBE8611095.1"/>
    </source>
</evidence>
<feature type="binding site" evidence="13">
    <location>
        <position position="307"/>
    </location>
    <ligand>
        <name>Mg(2+)</name>
        <dbReference type="ChEBI" id="CHEBI:18420"/>
    </ligand>
</feature>
<comment type="catalytic activity">
    <reaction evidence="1">
        <text>(2S,3S)-3-methyl-L-aspartate = mesaconate + NH4(+)</text>
        <dbReference type="Rhea" id="RHEA:12829"/>
        <dbReference type="ChEBI" id="CHEBI:28938"/>
        <dbReference type="ChEBI" id="CHEBI:36986"/>
        <dbReference type="ChEBI" id="CHEBI:58724"/>
        <dbReference type="EC" id="4.3.1.2"/>
    </reaction>
</comment>
<comment type="subunit">
    <text evidence="5">Homodimer.</text>
</comment>
<feature type="binding site" evidence="11">
    <location>
        <position position="329"/>
    </location>
    <ligand>
        <name>(2S,3S)-3-methyl-L-aspartate</name>
        <dbReference type="ChEBI" id="CHEBI:58724"/>
    </ligand>
</feature>
<gene>
    <name evidence="16" type="ORF">CYG68_01440</name>
    <name evidence="17" type="ORF">OSC06_06015</name>
</gene>
<evidence type="ECO:0000259" key="15">
    <source>
        <dbReference type="Pfam" id="PF07476"/>
    </source>
</evidence>
<feature type="domain" description="Methylaspartate ammonia-lyase C-terminal" evidence="15">
    <location>
        <begin position="162"/>
        <end position="410"/>
    </location>
</feature>
<dbReference type="PIRSF" id="PIRSF017107">
    <property type="entry name" value="MAL"/>
    <property type="match status" value="1"/>
</dbReference>
<dbReference type="InterPro" id="IPR036849">
    <property type="entry name" value="Enolase-like_C_sf"/>
</dbReference>
<dbReference type="PANTHER" id="PTHR48073">
    <property type="entry name" value="O-SUCCINYLBENZOATE SYNTHASE-RELATED"/>
    <property type="match status" value="1"/>
</dbReference>
<dbReference type="AlphaFoldDB" id="A0A0A2R940"/>
<evidence type="ECO:0000256" key="9">
    <source>
        <dbReference type="ARBA" id="ARBA00023239"/>
    </source>
</evidence>
<evidence type="ECO:0000256" key="3">
    <source>
        <dbReference type="ARBA" id="ARBA00004675"/>
    </source>
</evidence>
<sequence length="413" mass="45590">MKIKQALFTAGNSSFYFDDQQAIKDGAGHDGFVYTGKPVTPGFTAVRQAGECVSVQLILENGSVAMGDCAAVQYSGAGGRDPLFLAENFIPFLEKHIKPLLEGRDVSEFRNNAKFFDELKVEGKQLHTAIRYGLSQALLDATALASNRLKAEVVCDEWHLPVVAEPIPLFGQSGDDRYNAVDKMILKHVDVLPHGLINNVDEKLGRQGEKLRAYVEWLAKRIVELRTEDTYKPSLHIDVYGTIGLIFDKDPIRCAEYIASLQEQAGDLELYIEGPVDAGNKPDQIRLMKGIMDHLKKLGSKVKIVADEWCNTCQDIIDFTDAGCCDMVQIKTPDLGSVHNIADAVLYCQKHGMEAYQGGTCNETDVSARTCVHIAIATRPMRMLIKPGMGFDEGMNIVHNEMNRTLAVLKAKA</sequence>
<dbReference type="STRING" id="582.AL531_00210"/>
<dbReference type="Proteomes" id="UP001182247">
    <property type="component" value="Unassembled WGS sequence"/>
</dbReference>
<evidence type="ECO:0000256" key="11">
    <source>
        <dbReference type="PIRSR" id="PIRSR017107-2"/>
    </source>
</evidence>
<dbReference type="PANTHER" id="PTHR48073:SF2">
    <property type="entry name" value="O-SUCCINYLBENZOATE SYNTHASE"/>
    <property type="match status" value="1"/>
</dbReference>
<dbReference type="GO" id="GO:0050096">
    <property type="term" value="F:methylaspartate ammonia-lyase activity"/>
    <property type="evidence" value="ECO:0007669"/>
    <property type="project" value="UniProtKB-EC"/>
</dbReference>
<dbReference type="Gene3D" id="3.30.390.10">
    <property type="entry name" value="Enolase-like, N-terminal domain"/>
    <property type="match status" value="1"/>
</dbReference>